<dbReference type="CDD" id="cd12148">
    <property type="entry name" value="fungal_TF_MHR"/>
    <property type="match status" value="1"/>
</dbReference>
<evidence type="ECO:0000256" key="5">
    <source>
        <dbReference type="ARBA" id="ARBA00023242"/>
    </source>
</evidence>
<organism evidence="9 10">
    <name type="scientific">Lachancea dasiensis</name>
    <dbReference type="NCBI Taxonomy" id="1072105"/>
    <lineage>
        <taxon>Eukaryota</taxon>
        <taxon>Fungi</taxon>
        <taxon>Dikarya</taxon>
        <taxon>Ascomycota</taxon>
        <taxon>Saccharomycotina</taxon>
        <taxon>Saccharomycetes</taxon>
        <taxon>Saccharomycetales</taxon>
        <taxon>Saccharomycetaceae</taxon>
        <taxon>Lachancea</taxon>
    </lineage>
</organism>
<dbReference type="AlphaFoldDB" id="A0A1G4IUW0"/>
<keyword evidence="3" id="KW-0862">Zinc</keyword>
<dbReference type="InterPro" id="IPR007219">
    <property type="entry name" value="XnlR_reg_dom"/>
</dbReference>
<keyword evidence="2" id="KW-0479">Metal-binding</keyword>
<dbReference type="InterPro" id="IPR050987">
    <property type="entry name" value="AtrR-like"/>
</dbReference>
<dbReference type="GO" id="GO:0045944">
    <property type="term" value="P:positive regulation of transcription by RNA polymerase II"/>
    <property type="evidence" value="ECO:0007669"/>
    <property type="project" value="UniProtKB-ARBA"/>
</dbReference>
<dbReference type="SUPFAM" id="SSF57701">
    <property type="entry name" value="Zn2/Cys6 DNA-binding domain"/>
    <property type="match status" value="1"/>
</dbReference>
<evidence type="ECO:0000256" key="1">
    <source>
        <dbReference type="ARBA" id="ARBA00004123"/>
    </source>
</evidence>
<proteinExistence type="predicted"/>
<dbReference type="GO" id="GO:0005634">
    <property type="term" value="C:nucleus"/>
    <property type="evidence" value="ECO:0007669"/>
    <property type="project" value="UniProtKB-SubCell"/>
</dbReference>
<dbReference type="CDD" id="cd00067">
    <property type="entry name" value="GAL4"/>
    <property type="match status" value="1"/>
</dbReference>
<dbReference type="GO" id="GO:0000981">
    <property type="term" value="F:DNA-binding transcription factor activity, RNA polymerase II-specific"/>
    <property type="evidence" value="ECO:0007669"/>
    <property type="project" value="InterPro"/>
</dbReference>
<protein>
    <submittedName>
        <fullName evidence="9">LADA_0B09384g1_1</fullName>
    </submittedName>
</protein>
<dbReference type="PANTHER" id="PTHR46910:SF3">
    <property type="entry name" value="HALOTOLERANCE PROTEIN 9-RELATED"/>
    <property type="match status" value="1"/>
</dbReference>
<evidence type="ECO:0000256" key="4">
    <source>
        <dbReference type="ARBA" id="ARBA00023125"/>
    </source>
</evidence>
<keyword evidence="4" id="KW-0238">DNA-binding</keyword>
<feature type="compositionally biased region" description="Low complexity" evidence="6">
    <location>
        <begin position="141"/>
        <end position="157"/>
    </location>
</feature>
<feature type="transmembrane region" description="Helical" evidence="7">
    <location>
        <begin position="653"/>
        <end position="672"/>
    </location>
</feature>
<keyword evidence="7" id="KW-0812">Transmembrane</keyword>
<keyword evidence="5" id="KW-0539">Nucleus</keyword>
<dbReference type="Proteomes" id="UP000190274">
    <property type="component" value="Chromosome B"/>
</dbReference>
<dbReference type="OrthoDB" id="2123952at2759"/>
<reference evidence="10" key="1">
    <citation type="submission" date="2016-03" db="EMBL/GenBank/DDBJ databases">
        <authorList>
            <person name="Devillers H."/>
        </authorList>
    </citation>
    <scope>NUCLEOTIDE SEQUENCE [LARGE SCALE GENOMIC DNA]</scope>
</reference>
<evidence type="ECO:0000256" key="6">
    <source>
        <dbReference type="SAM" id="MobiDB-lite"/>
    </source>
</evidence>
<evidence type="ECO:0000256" key="3">
    <source>
        <dbReference type="ARBA" id="ARBA00022833"/>
    </source>
</evidence>
<comment type="subcellular location">
    <subcellularLocation>
        <location evidence="1">Nucleus</location>
    </subcellularLocation>
</comment>
<dbReference type="PROSITE" id="PS50048">
    <property type="entry name" value="ZN2_CY6_FUNGAL_2"/>
    <property type="match status" value="1"/>
</dbReference>
<evidence type="ECO:0000313" key="9">
    <source>
        <dbReference type="EMBL" id="SCU80762.1"/>
    </source>
</evidence>
<evidence type="ECO:0000256" key="7">
    <source>
        <dbReference type="SAM" id="Phobius"/>
    </source>
</evidence>
<dbReference type="PANTHER" id="PTHR46910">
    <property type="entry name" value="TRANSCRIPTION FACTOR PDR1"/>
    <property type="match status" value="1"/>
</dbReference>
<dbReference type="GO" id="GO:0008270">
    <property type="term" value="F:zinc ion binding"/>
    <property type="evidence" value="ECO:0007669"/>
    <property type="project" value="InterPro"/>
</dbReference>
<evidence type="ECO:0000256" key="2">
    <source>
        <dbReference type="ARBA" id="ARBA00022723"/>
    </source>
</evidence>
<keyword evidence="10" id="KW-1185">Reference proteome</keyword>
<keyword evidence="7" id="KW-1133">Transmembrane helix</keyword>
<accession>A0A1G4IUW0</accession>
<dbReference type="Gene3D" id="4.10.240.10">
    <property type="entry name" value="Zn(2)-C6 fungal-type DNA-binding domain"/>
    <property type="match status" value="1"/>
</dbReference>
<dbReference type="STRING" id="1266660.A0A1G4IUW0"/>
<keyword evidence="7" id="KW-0472">Membrane</keyword>
<dbReference type="Pfam" id="PF00172">
    <property type="entry name" value="Zn_clus"/>
    <property type="match status" value="1"/>
</dbReference>
<dbReference type="InterPro" id="IPR036864">
    <property type="entry name" value="Zn2-C6_fun-type_DNA-bd_sf"/>
</dbReference>
<dbReference type="InterPro" id="IPR001138">
    <property type="entry name" value="Zn2Cys6_DnaBD"/>
</dbReference>
<dbReference type="EMBL" id="LT598456">
    <property type="protein sequence ID" value="SCU80762.1"/>
    <property type="molecule type" value="Genomic_DNA"/>
</dbReference>
<feature type="region of interest" description="Disordered" evidence="6">
    <location>
        <begin position="86"/>
        <end position="113"/>
    </location>
</feature>
<dbReference type="Pfam" id="PF04082">
    <property type="entry name" value="Fungal_trans"/>
    <property type="match status" value="1"/>
</dbReference>
<dbReference type="SMART" id="SM00906">
    <property type="entry name" value="Fungal_trans"/>
    <property type="match status" value="1"/>
</dbReference>
<gene>
    <name evidence="9" type="ORF">LADA_0B09384G</name>
</gene>
<evidence type="ECO:0000313" key="10">
    <source>
        <dbReference type="Proteomes" id="UP000190274"/>
    </source>
</evidence>
<feature type="region of interest" description="Disordered" evidence="6">
    <location>
        <begin position="141"/>
        <end position="180"/>
    </location>
</feature>
<name>A0A1G4IUW0_9SACH</name>
<dbReference type="GO" id="GO:0003677">
    <property type="term" value="F:DNA binding"/>
    <property type="evidence" value="ECO:0007669"/>
    <property type="project" value="UniProtKB-KW"/>
</dbReference>
<dbReference type="GO" id="GO:0006351">
    <property type="term" value="P:DNA-templated transcription"/>
    <property type="evidence" value="ECO:0007669"/>
    <property type="project" value="InterPro"/>
</dbReference>
<feature type="transmembrane region" description="Helical" evidence="7">
    <location>
        <begin position="705"/>
        <end position="723"/>
    </location>
</feature>
<feature type="domain" description="Zn(2)-C6 fungal-type" evidence="8">
    <location>
        <begin position="19"/>
        <end position="52"/>
    </location>
</feature>
<evidence type="ECO:0000259" key="8">
    <source>
        <dbReference type="PROSITE" id="PS50048"/>
    </source>
</evidence>
<dbReference type="PROSITE" id="PS00463">
    <property type="entry name" value="ZN2_CY6_FUNGAL_1"/>
    <property type="match status" value="1"/>
</dbReference>
<sequence>MDSPAETLGAKFRQRVSKACDHCRKRKIKCGAVNMATGACENCAKFQVECTFNHHNGLEQQRQRLLEEGANVDGSRGVGAGIKKAKKTHDQATVKNHKLHSPLPDLAMTESPTAPPEYLERRLLALENQIGTLIKLISRQSSAQSSSPSGLQGSPSSITHHQSLNIPALPDVSPRPKQRRYTSSLLTKRRIAWLRQRAYLCQGSRVNDTNNGMEPITFSPLMEVFVTSSKWYVAEVKKIIDFSTPFVPMHTAQLYPLPPQAEIRELSENFLSTIFTGGYAIISGQELIALFERYYAGDKLSYSELLLIDISLCISTAYDFKTSECYFLKEGSPELDSRESCMLLNSMYQYHKVALLSEGLKSVQALILLYQYVHTKVSANIAYNIFCVAQKFAQDIGLHRRETYQGLNFQEASQRLKIWIHCISIDAQLSLAFSRRPMINIDETEIFTEEFYADFIKTHDLSSPTFQPKSNFHPKSGLDRSMSILAASPNSLLVGASYYAMTLARISHKCYEYLFKEDAMVGTTFDEVLERILSLISDLREWERALPGEFSLDHYRDHIDQFNTQSNVHISEIDRGHLSTSVLYLHFEHALLLIIVSQMACSFIHDNEDINSQSRFNVGLIRANARQDIKQEGLKIITLYPRIKVVPYMLHRVFYIFCVGAYILLFSIIGFLEEETGESLMAIVEVYDYLLEAGDIKILKDSIKWNVSMFILTFLLTLAIKCFTNYNPNASKFNLNAAVVSDKFGFWMARCESNKTTAVNQLKEHLNVFAPCADLPADEPGVNGSSSTNAEGADSVLPRAFHLFSEVDTNDLNLLLSTLPIQVMPFDSSDLNDGLKNLDDDRAPMNIDQSAPSVGLNVIGPPGGSFGTDFSTFENSFLAPTQASDQNELEQILDNMVFERDFIFPAMM</sequence>
<dbReference type="SMART" id="SM00066">
    <property type="entry name" value="GAL4"/>
    <property type="match status" value="1"/>
</dbReference>